<feature type="compositionally biased region" description="Basic residues" evidence="1">
    <location>
        <begin position="640"/>
        <end position="649"/>
    </location>
</feature>
<gene>
    <name evidence="3" type="ORF">FEF34_04665</name>
</gene>
<evidence type="ECO:0000256" key="1">
    <source>
        <dbReference type="SAM" id="MobiDB-lite"/>
    </source>
</evidence>
<dbReference type="Gene3D" id="3.30.420.10">
    <property type="entry name" value="Ribonuclease H-like superfamily/Ribonuclease H"/>
    <property type="match status" value="1"/>
</dbReference>
<dbReference type="OrthoDB" id="52928at2"/>
<feature type="compositionally biased region" description="Basic residues" evidence="1">
    <location>
        <begin position="744"/>
        <end position="753"/>
    </location>
</feature>
<dbReference type="PROSITE" id="PS50994">
    <property type="entry name" value="INTEGRASE"/>
    <property type="match status" value="1"/>
</dbReference>
<proteinExistence type="predicted"/>
<feature type="compositionally biased region" description="Basic and acidic residues" evidence="1">
    <location>
        <begin position="805"/>
        <end position="822"/>
    </location>
</feature>
<protein>
    <submittedName>
        <fullName evidence="3">Transposase family protein</fullName>
    </submittedName>
</protein>
<dbReference type="EMBL" id="VAWE01000001">
    <property type="protein sequence ID" value="TLQ42570.1"/>
    <property type="molecule type" value="Genomic_DNA"/>
</dbReference>
<feature type="compositionally biased region" description="Basic residues" evidence="1">
    <location>
        <begin position="789"/>
        <end position="804"/>
    </location>
</feature>
<dbReference type="SUPFAM" id="SSF53098">
    <property type="entry name" value="Ribonuclease H-like"/>
    <property type="match status" value="1"/>
</dbReference>
<feature type="compositionally biased region" description="Low complexity" evidence="1">
    <location>
        <begin position="754"/>
        <end position="767"/>
    </location>
</feature>
<organism evidence="3 4">
    <name type="scientific">Streptomyces marianii</name>
    <dbReference type="NCBI Taxonomy" id="1817406"/>
    <lineage>
        <taxon>Bacteria</taxon>
        <taxon>Bacillati</taxon>
        <taxon>Actinomycetota</taxon>
        <taxon>Actinomycetes</taxon>
        <taxon>Kitasatosporales</taxon>
        <taxon>Streptomycetaceae</taxon>
        <taxon>Streptomyces</taxon>
    </lineage>
</organism>
<evidence type="ECO:0000313" key="3">
    <source>
        <dbReference type="EMBL" id="TLQ42570.1"/>
    </source>
</evidence>
<dbReference type="InterPro" id="IPR012337">
    <property type="entry name" value="RNaseH-like_sf"/>
</dbReference>
<dbReference type="AlphaFoldDB" id="A0A5R9DY88"/>
<dbReference type="GO" id="GO:0015074">
    <property type="term" value="P:DNA integration"/>
    <property type="evidence" value="ECO:0007669"/>
    <property type="project" value="InterPro"/>
</dbReference>
<feature type="region of interest" description="Disordered" evidence="1">
    <location>
        <begin position="623"/>
        <end position="822"/>
    </location>
</feature>
<feature type="domain" description="Integrase catalytic" evidence="2">
    <location>
        <begin position="267"/>
        <end position="498"/>
    </location>
</feature>
<dbReference type="GO" id="GO:0003676">
    <property type="term" value="F:nucleic acid binding"/>
    <property type="evidence" value="ECO:0007669"/>
    <property type="project" value="InterPro"/>
</dbReference>
<feature type="compositionally biased region" description="Basic and acidic residues" evidence="1">
    <location>
        <begin position="732"/>
        <end position="743"/>
    </location>
</feature>
<comment type="caution">
    <text evidence="3">The sequence shown here is derived from an EMBL/GenBank/DDBJ whole genome shotgun (WGS) entry which is preliminary data.</text>
</comment>
<sequence>MTTVPRPAAATRLKLGDWIEWEEERHQVIGFLDAAVRLRSQGGSFQVIVTSELLADPTFRTADAAAGPDVPARDNELTLSPGALLDGLPDAEIERVTELEAHLLEATTGYRSLAAQAEGTAAPRPEYDPDLPLRQRIAAKAKELGMTDRRLWDVLGAWRAEGLWALVDKRKHKPSNPLAGVDARIIEAILDQHTAEIDDSTGSLDRFHRRVQNRLDTKHGAGAVQLPSRATFHRYTQLLLKGRHTFGASTTRRTTAQQPDRLFGHLIAHRPGEIVLMDSTPLDIRAWDPATDTTHGVELTVALDLATRSLLSWRITPESTNALDVGLLLIDAMTPEPMRPGWADRLRYDMARIPLPRKLDYHQRLADGAARPVVFPETLIIDHGKQFDSDVVHRACTRLGINLQLGRKGKPTDKPHVEAVFATINEQFSKHVAGYKGNNVVRRGKNVEQTARWSIPDLEDFFAEYVVSVYQRRHHDGLVMPGFPDLRLSPNEAYALCVARSGYIACPTDPTLYYELLPIHWRTIQPYGIEYQYLTYDADILYRYRKATSPYPGGKWPIRVDPRNVLHAYFQDPADGAWHVLRWTHAADDQVPFTDITLREAVRMVTVRGGDPDNQDEVAATLRELQNRTDAPESWTTTDRRRRARRTARRPPALRPSHRSRRSPTPMRTATASPAAAGSTSATSHPFRSGHPATTRRKADRDPPRILRTAHQRGVAGLPGRPRAHARPPRTTRLDRVPGDERRRARRLQRGQRRLPLGLRHPAHPAYGPHPPADHQETQAQQGRPGRSPPRHRHRRPAHRRKIHPRQDLRSRLRDRAAPKAP</sequence>
<evidence type="ECO:0000259" key="2">
    <source>
        <dbReference type="PROSITE" id="PS50994"/>
    </source>
</evidence>
<evidence type="ECO:0000313" key="4">
    <source>
        <dbReference type="Proteomes" id="UP000305921"/>
    </source>
</evidence>
<accession>A0A5R9DY88</accession>
<keyword evidence="4" id="KW-1185">Reference proteome</keyword>
<feature type="compositionally biased region" description="Low complexity" evidence="1">
    <location>
        <begin position="663"/>
        <end position="684"/>
    </location>
</feature>
<dbReference type="InterPro" id="IPR036397">
    <property type="entry name" value="RNaseH_sf"/>
</dbReference>
<dbReference type="InterPro" id="IPR001584">
    <property type="entry name" value="Integrase_cat-core"/>
</dbReference>
<name>A0A5R9DY88_9ACTN</name>
<dbReference type="Proteomes" id="UP000305921">
    <property type="component" value="Unassembled WGS sequence"/>
</dbReference>
<reference evidence="3 4" key="1">
    <citation type="submission" date="2019-05" db="EMBL/GenBank/DDBJ databases">
        <title>Streptomyces marianii sp. nov., a novel marine actinomycete from southern coast of India.</title>
        <authorList>
            <person name="Iniyan A.M."/>
            <person name="Wink J."/>
            <person name="Ramprasad E."/>
            <person name="Ramana C.V."/>
            <person name="Bunk B."/>
            <person name="Sproer C."/>
            <person name="Joseph F.-J.R.S."/>
            <person name="Vincent S.G.P."/>
        </authorList>
    </citation>
    <scope>NUCLEOTIDE SEQUENCE [LARGE SCALE GENOMIC DNA]</scope>
    <source>
        <strain evidence="3 4">ICN19</strain>
    </source>
</reference>